<dbReference type="EMBL" id="JADEXP010000359">
    <property type="protein sequence ID" value="MBE9070017.1"/>
    <property type="molecule type" value="Genomic_DNA"/>
</dbReference>
<dbReference type="RefSeq" id="WP_193995899.1">
    <property type="nucleotide sequence ID" value="NZ_JADEXP010000359.1"/>
</dbReference>
<reference evidence="2" key="1">
    <citation type="submission" date="2020-10" db="EMBL/GenBank/DDBJ databases">
        <authorList>
            <person name="Castelo-Branco R."/>
            <person name="Eusebio N."/>
            <person name="Adriana R."/>
            <person name="Vieira A."/>
            <person name="Brugerolle De Fraissinette N."/>
            <person name="Rezende De Castro R."/>
            <person name="Schneider M.P."/>
            <person name="Vasconcelos V."/>
            <person name="Leao P.N."/>
        </authorList>
    </citation>
    <scope>NUCLEOTIDE SEQUENCE</scope>
    <source>
        <strain evidence="2">LEGE 11479</strain>
    </source>
</reference>
<accession>A0A928ZYY4</accession>
<comment type="caution">
    <text evidence="2">The sequence shown here is derived from an EMBL/GenBank/DDBJ whole genome shotgun (WGS) entry which is preliminary data.</text>
</comment>
<organism evidence="2 3">
    <name type="scientific">Leptolyngbya cf. ectocarpi LEGE 11479</name>
    <dbReference type="NCBI Taxonomy" id="1828722"/>
    <lineage>
        <taxon>Bacteria</taxon>
        <taxon>Bacillati</taxon>
        <taxon>Cyanobacteriota</taxon>
        <taxon>Cyanophyceae</taxon>
        <taxon>Leptolyngbyales</taxon>
        <taxon>Leptolyngbyaceae</taxon>
        <taxon>Leptolyngbya group</taxon>
        <taxon>Leptolyngbya</taxon>
    </lineage>
</organism>
<dbReference type="AlphaFoldDB" id="A0A928ZYY4"/>
<protein>
    <submittedName>
        <fullName evidence="2">Uncharacterized protein</fullName>
    </submittedName>
</protein>
<gene>
    <name evidence="2" type="ORF">IQ260_25580</name>
</gene>
<dbReference type="Proteomes" id="UP000615026">
    <property type="component" value="Unassembled WGS sequence"/>
</dbReference>
<name>A0A928ZYY4_LEPEC</name>
<keyword evidence="3" id="KW-1185">Reference proteome</keyword>
<evidence type="ECO:0000256" key="1">
    <source>
        <dbReference type="SAM" id="MobiDB-lite"/>
    </source>
</evidence>
<feature type="region of interest" description="Disordered" evidence="1">
    <location>
        <begin position="1"/>
        <end position="23"/>
    </location>
</feature>
<sequence length="81" mass="8937">MFIDPTQGAGAPTDPPTDGSLPEHQYEDVRLLLLGTLIAVQTTIATLHKLNYAEPNDWSRPLATGRPNEVMAILTRRVRVD</sequence>
<proteinExistence type="predicted"/>
<evidence type="ECO:0000313" key="3">
    <source>
        <dbReference type="Proteomes" id="UP000615026"/>
    </source>
</evidence>
<evidence type="ECO:0000313" key="2">
    <source>
        <dbReference type="EMBL" id="MBE9070017.1"/>
    </source>
</evidence>